<sequence>MENIMHADFPSQPPSQRVQIDAGATRTFVLKAGAKVICVAGSIRVEQLAAGFEAASSLLLPVSVRINAGEAHGVMEGGVVRVTGIHAADVICLDAPGPIHRLFALAAKIFRQKTPESTKNRLGALHKIS</sequence>
<evidence type="ECO:0000313" key="1">
    <source>
        <dbReference type="EMBL" id="EFF76240.1"/>
    </source>
</evidence>
<protein>
    <submittedName>
        <fullName evidence="1">Uncharacterized protein</fullName>
    </submittedName>
</protein>
<evidence type="ECO:0000313" key="2">
    <source>
        <dbReference type="Proteomes" id="UP000004510"/>
    </source>
</evidence>
<dbReference type="Proteomes" id="UP000004510">
    <property type="component" value="Unassembled WGS sequence"/>
</dbReference>
<organism evidence="1 2">
    <name type="scientific">Achromobacter piechaudii ATCC 43553</name>
    <dbReference type="NCBI Taxonomy" id="742159"/>
    <lineage>
        <taxon>Bacteria</taxon>
        <taxon>Pseudomonadati</taxon>
        <taxon>Pseudomonadota</taxon>
        <taxon>Betaproteobacteria</taxon>
        <taxon>Burkholderiales</taxon>
        <taxon>Alcaligenaceae</taxon>
        <taxon>Achromobacter</taxon>
    </lineage>
</organism>
<proteinExistence type="predicted"/>
<name>D4X9X5_9BURK</name>
<dbReference type="HOGENOM" id="CLU_1943996_0_0_4"/>
<dbReference type="EMBL" id="ADMS01000052">
    <property type="protein sequence ID" value="EFF76240.1"/>
    <property type="molecule type" value="Genomic_DNA"/>
</dbReference>
<gene>
    <name evidence="1" type="ORF">HMPREF0004_2272</name>
</gene>
<comment type="caution">
    <text evidence="1">The sequence shown here is derived from an EMBL/GenBank/DDBJ whole genome shotgun (WGS) entry which is preliminary data.</text>
</comment>
<dbReference type="AlphaFoldDB" id="D4X9X5"/>
<dbReference type="PATRIC" id="fig|742159.3.peg.3218"/>
<reference evidence="2" key="1">
    <citation type="submission" date="2010-03" db="EMBL/GenBank/DDBJ databases">
        <title>Complete sequence of Mobiluncus curtisii ATCC 43063.</title>
        <authorList>
            <person name="Muzny D."/>
            <person name="Qin X."/>
            <person name="Deng J."/>
            <person name="Jiang H."/>
            <person name="Liu Y."/>
            <person name="Qu J."/>
            <person name="Song X.-Z."/>
            <person name="Zhang L."/>
            <person name="Thornton R."/>
            <person name="Coyle M."/>
            <person name="Francisco L."/>
            <person name="Jackson L."/>
            <person name="Javaid M."/>
            <person name="Korchina V."/>
            <person name="Kovar C."/>
            <person name="Mata R."/>
            <person name="Mathew T."/>
            <person name="Ngo R."/>
            <person name="Nguyen L."/>
            <person name="Nguyen N."/>
            <person name="Okwuonu G."/>
            <person name="Ongeri F."/>
            <person name="Pham C."/>
            <person name="Simmons D."/>
            <person name="Wilczek-Boney K."/>
            <person name="Hale W."/>
            <person name="Jakkamsetti A."/>
            <person name="Pham P."/>
            <person name="Ruth R."/>
            <person name="San Lucas F."/>
            <person name="Warren J."/>
            <person name="Zhang J."/>
            <person name="Zhao Z."/>
            <person name="Zhou C."/>
            <person name="Zhu D."/>
            <person name="Lee S."/>
            <person name="Bess C."/>
            <person name="Blankenburg K."/>
            <person name="Forbes L."/>
            <person name="Fu Q."/>
            <person name="Gubbala S."/>
            <person name="Hirani K."/>
            <person name="Jayaseelan J.C."/>
            <person name="Lara F."/>
            <person name="Munidasa M."/>
            <person name="Palculict T."/>
            <person name="Patil S."/>
            <person name="Pu L.-L."/>
            <person name="Saada N."/>
            <person name="Tang L."/>
            <person name="Weissenberger G."/>
            <person name="Zhu Y."/>
            <person name="Hemphill L."/>
            <person name="Shang Y."/>
            <person name="Youmans B."/>
            <person name="Ayvaz T."/>
            <person name="Ross M."/>
            <person name="Santibanez J."/>
            <person name="Aqrawi P."/>
            <person name="Gross S."/>
            <person name="Joshi V."/>
            <person name="Fowler G."/>
            <person name="Nazareth L."/>
            <person name="Reid J."/>
            <person name="Worley K."/>
            <person name="Petrosino J."/>
            <person name="Highlander S."/>
            <person name="Gibbs R."/>
            <person name="Gibbs R."/>
        </authorList>
    </citation>
    <scope>NUCLEOTIDE SEQUENCE [LARGE SCALE GENOMIC DNA]</scope>
    <source>
        <strain evidence="2">ATCC 43553</strain>
    </source>
</reference>
<accession>D4X9X5</accession>